<proteinExistence type="predicted"/>
<protein>
    <submittedName>
        <fullName evidence="1">Uncharacterized protein</fullName>
    </submittedName>
</protein>
<comment type="caution">
    <text evidence="1">The sequence shown here is derived from an EMBL/GenBank/DDBJ whole genome shotgun (WGS) entry which is preliminary data.</text>
</comment>
<reference evidence="1 2" key="1">
    <citation type="submission" date="2021-06" db="EMBL/GenBank/DDBJ databases">
        <title>Caerostris darwini draft genome.</title>
        <authorList>
            <person name="Kono N."/>
            <person name="Arakawa K."/>
        </authorList>
    </citation>
    <scope>NUCLEOTIDE SEQUENCE [LARGE SCALE GENOMIC DNA]</scope>
</reference>
<sequence>MTVVEELTGLMHSRKVWQDGKAESSISPQVPCVKVLQNVVNFTRDGATEVEKIIKELNFLLTSACRVFALAGRHTEAKVKAKIHFSQQMEIQVSLSLSEIIKGFVEAGLALFGVIKSSRWPVSREEYRRQCV</sequence>
<accession>A0AAV4V114</accession>
<name>A0AAV4V114_9ARAC</name>
<dbReference type="EMBL" id="BPLQ01012194">
    <property type="protein sequence ID" value="GIY63569.1"/>
    <property type="molecule type" value="Genomic_DNA"/>
</dbReference>
<dbReference type="Proteomes" id="UP001054837">
    <property type="component" value="Unassembled WGS sequence"/>
</dbReference>
<organism evidence="1 2">
    <name type="scientific">Caerostris darwini</name>
    <dbReference type="NCBI Taxonomy" id="1538125"/>
    <lineage>
        <taxon>Eukaryota</taxon>
        <taxon>Metazoa</taxon>
        <taxon>Ecdysozoa</taxon>
        <taxon>Arthropoda</taxon>
        <taxon>Chelicerata</taxon>
        <taxon>Arachnida</taxon>
        <taxon>Araneae</taxon>
        <taxon>Araneomorphae</taxon>
        <taxon>Entelegynae</taxon>
        <taxon>Araneoidea</taxon>
        <taxon>Araneidae</taxon>
        <taxon>Caerostris</taxon>
    </lineage>
</organism>
<evidence type="ECO:0000313" key="1">
    <source>
        <dbReference type="EMBL" id="GIY63569.1"/>
    </source>
</evidence>
<gene>
    <name evidence="1" type="ORF">CDAR_442321</name>
</gene>
<evidence type="ECO:0000313" key="2">
    <source>
        <dbReference type="Proteomes" id="UP001054837"/>
    </source>
</evidence>
<keyword evidence="2" id="KW-1185">Reference proteome</keyword>
<dbReference type="AlphaFoldDB" id="A0AAV4V114"/>